<evidence type="ECO:0000313" key="2">
    <source>
        <dbReference type="Proteomes" id="UP000615446"/>
    </source>
</evidence>
<dbReference type="AlphaFoldDB" id="A0A8H3LIC2"/>
<proteinExistence type="predicted"/>
<dbReference type="Proteomes" id="UP000615446">
    <property type="component" value="Unassembled WGS sequence"/>
</dbReference>
<dbReference type="OrthoDB" id="2399400at2759"/>
<evidence type="ECO:0000313" key="1">
    <source>
        <dbReference type="EMBL" id="GES89078.1"/>
    </source>
</evidence>
<dbReference type="EMBL" id="BLAL01000183">
    <property type="protein sequence ID" value="GES89078.1"/>
    <property type="molecule type" value="Genomic_DNA"/>
</dbReference>
<accession>A0A8H3LIC2</accession>
<protein>
    <submittedName>
        <fullName evidence="1">Uncharacterized protein</fullName>
    </submittedName>
</protein>
<name>A0A8H3LIC2_9GLOM</name>
<comment type="caution">
    <text evidence="1">The sequence shown here is derived from an EMBL/GenBank/DDBJ whole genome shotgun (WGS) entry which is preliminary data.</text>
</comment>
<gene>
    <name evidence="1" type="ORF">RCL2_001599300</name>
</gene>
<reference evidence="1" key="1">
    <citation type="submission" date="2019-10" db="EMBL/GenBank/DDBJ databases">
        <title>Conservation and host-specific expression of non-tandemly repeated heterogenous ribosome RNA gene in arbuscular mycorrhizal fungi.</title>
        <authorList>
            <person name="Maeda T."/>
            <person name="Kobayashi Y."/>
            <person name="Nakagawa T."/>
            <person name="Ezawa T."/>
            <person name="Yamaguchi K."/>
            <person name="Bino T."/>
            <person name="Nishimoto Y."/>
            <person name="Shigenobu S."/>
            <person name="Kawaguchi M."/>
        </authorList>
    </citation>
    <scope>NUCLEOTIDE SEQUENCE</scope>
    <source>
        <strain evidence="1">HR1</strain>
    </source>
</reference>
<organism evidence="1 2">
    <name type="scientific">Rhizophagus clarus</name>
    <dbReference type="NCBI Taxonomy" id="94130"/>
    <lineage>
        <taxon>Eukaryota</taxon>
        <taxon>Fungi</taxon>
        <taxon>Fungi incertae sedis</taxon>
        <taxon>Mucoromycota</taxon>
        <taxon>Glomeromycotina</taxon>
        <taxon>Glomeromycetes</taxon>
        <taxon>Glomerales</taxon>
        <taxon>Glomeraceae</taxon>
        <taxon>Rhizophagus</taxon>
    </lineage>
</organism>
<sequence length="112" mass="13005">MAKIHRYSLSHMKTSVSHISRTYDDEKSRDILFEITGPTPVLTHKSDSSDDDCEDFDPKELANKYRIDVKDKDEDNSEITKIVEMMTRMMGMMGIMRMTRTMGMMRIMGCRG</sequence>